<dbReference type="Proteomes" id="UP000289323">
    <property type="component" value="Unassembled WGS sequence"/>
</dbReference>
<evidence type="ECO:0000313" key="4">
    <source>
        <dbReference type="Proteomes" id="UP000289323"/>
    </source>
</evidence>
<evidence type="ECO:0000313" key="3">
    <source>
        <dbReference type="EMBL" id="SPQ26408.1"/>
    </source>
</evidence>
<dbReference type="AlphaFoldDB" id="A0A3S4D9G3"/>
<dbReference type="EMBL" id="OUUZ01000018">
    <property type="protein sequence ID" value="SPQ26408.1"/>
    <property type="molecule type" value="Genomic_DNA"/>
</dbReference>
<name>A0A3S4D9G3_9PEZI</name>
<feature type="transmembrane region" description="Helical" evidence="2">
    <location>
        <begin position="6"/>
        <end position="24"/>
    </location>
</feature>
<evidence type="ECO:0000256" key="2">
    <source>
        <dbReference type="SAM" id="Phobius"/>
    </source>
</evidence>
<proteinExistence type="predicted"/>
<gene>
    <name evidence="3" type="ORF">TT172_LOCUS8827</name>
</gene>
<organism evidence="3 4">
    <name type="scientific">Thermothielavioides terrestris</name>
    <dbReference type="NCBI Taxonomy" id="2587410"/>
    <lineage>
        <taxon>Eukaryota</taxon>
        <taxon>Fungi</taxon>
        <taxon>Dikarya</taxon>
        <taxon>Ascomycota</taxon>
        <taxon>Pezizomycotina</taxon>
        <taxon>Sordariomycetes</taxon>
        <taxon>Sordariomycetidae</taxon>
        <taxon>Sordariales</taxon>
        <taxon>Chaetomiaceae</taxon>
        <taxon>Thermothielavioides</taxon>
    </lineage>
</organism>
<keyword evidence="2" id="KW-1133">Transmembrane helix</keyword>
<feature type="region of interest" description="Disordered" evidence="1">
    <location>
        <begin position="55"/>
        <end position="82"/>
    </location>
</feature>
<protein>
    <submittedName>
        <fullName evidence="3">8cda47e0-1295-473e-8d71-cd0866a021a2</fullName>
    </submittedName>
</protein>
<sequence>MAGGIGAGFAVVLLVFLFVIGYQWKRGKKTVGSQGSSVEAAAGCGADAAGVTVTEGKPEEVQDGEQPSAVTVGSKGNEGKEK</sequence>
<keyword evidence="2" id="KW-0472">Membrane</keyword>
<evidence type="ECO:0000256" key="1">
    <source>
        <dbReference type="SAM" id="MobiDB-lite"/>
    </source>
</evidence>
<reference evidence="3 4" key="1">
    <citation type="submission" date="2018-04" db="EMBL/GenBank/DDBJ databases">
        <authorList>
            <person name="Huttner S."/>
            <person name="Dainat J."/>
        </authorList>
    </citation>
    <scope>NUCLEOTIDE SEQUENCE [LARGE SCALE GENOMIC DNA]</scope>
</reference>
<keyword evidence="2" id="KW-0812">Transmembrane</keyword>
<accession>A0A3S4D9G3</accession>